<evidence type="ECO:0000313" key="2">
    <source>
        <dbReference type="EMBL" id="KAB1282202.1"/>
    </source>
</evidence>
<feature type="region of interest" description="Disordered" evidence="1">
    <location>
        <begin position="1"/>
        <end position="37"/>
    </location>
</feature>
<comment type="caution">
    <text evidence="2">The sequence shown here is derived from an EMBL/GenBank/DDBJ whole genome shotgun (WGS) entry which is preliminary data.</text>
</comment>
<dbReference type="Proteomes" id="UP000299084">
    <property type="component" value="Unassembled WGS sequence"/>
</dbReference>
<proteinExistence type="predicted"/>
<feature type="compositionally biased region" description="Basic residues" evidence="1">
    <location>
        <begin position="15"/>
        <end position="28"/>
    </location>
</feature>
<keyword evidence="3" id="KW-1185">Reference proteome</keyword>
<evidence type="ECO:0000313" key="3">
    <source>
        <dbReference type="Proteomes" id="UP000299084"/>
    </source>
</evidence>
<reference evidence="2 3" key="1">
    <citation type="journal article" date="2019" name="Mol. Ecol. Resour.">
        <title>Improving Illumina assemblies with Hi-C and long reads: an example with the North African dromedary.</title>
        <authorList>
            <person name="Elbers J.P."/>
            <person name="Rogers M.F."/>
            <person name="Perelman P.L."/>
            <person name="Proskuryakova A.A."/>
            <person name="Serdyukova N.A."/>
            <person name="Johnson W.E."/>
            <person name="Horin P."/>
            <person name="Corander J."/>
            <person name="Murphy D."/>
            <person name="Burger P.A."/>
        </authorList>
    </citation>
    <scope>NUCLEOTIDE SEQUENCE [LARGE SCALE GENOMIC DNA]</scope>
    <source>
        <strain evidence="2">Drom800</strain>
        <tissue evidence="2">Blood</tissue>
    </source>
</reference>
<organism evidence="2 3">
    <name type="scientific">Camelus dromedarius</name>
    <name type="common">Dromedary</name>
    <name type="synonym">Arabian camel</name>
    <dbReference type="NCBI Taxonomy" id="9838"/>
    <lineage>
        <taxon>Eukaryota</taxon>
        <taxon>Metazoa</taxon>
        <taxon>Chordata</taxon>
        <taxon>Craniata</taxon>
        <taxon>Vertebrata</taxon>
        <taxon>Euteleostomi</taxon>
        <taxon>Mammalia</taxon>
        <taxon>Eutheria</taxon>
        <taxon>Laurasiatheria</taxon>
        <taxon>Artiodactyla</taxon>
        <taxon>Tylopoda</taxon>
        <taxon>Camelidae</taxon>
        <taxon>Camelus</taxon>
    </lineage>
</organism>
<protein>
    <submittedName>
        <fullName evidence="2">Uncharacterized protein</fullName>
    </submittedName>
</protein>
<dbReference type="AlphaFoldDB" id="A0A5N4EFJ5"/>
<gene>
    <name evidence="2" type="ORF">Cadr_000001963</name>
</gene>
<name>A0A5N4EFJ5_CAMDR</name>
<evidence type="ECO:0000256" key="1">
    <source>
        <dbReference type="SAM" id="MobiDB-lite"/>
    </source>
</evidence>
<sequence>MEYEPSRGQGGRQERRCRARQAPHHRGSVNHGKGLGFRLRKKLRREAWNSPPYLTALRRN</sequence>
<accession>A0A5N4EFJ5</accession>
<dbReference type="EMBL" id="JWIN03000002">
    <property type="protein sequence ID" value="KAB1282202.1"/>
    <property type="molecule type" value="Genomic_DNA"/>
</dbReference>